<dbReference type="Proteomes" id="UP000887566">
    <property type="component" value="Unplaced"/>
</dbReference>
<evidence type="ECO:0000256" key="7">
    <source>
        <dbReference type="SAM" id="MobiDB-lite"/>
    </source>
</evidence>
<keyword evidence="9" id="KW-1185">Reference proteome</keyword>
<keyword evidence="2 6" id="KW-0479">Metal-binding</keyword>
<keyword evidence="3" id="KW-0378">Hydrolase</keyword>
<evidence type="ECO:0000256" key="5">
    <source>
        <dbReference type="ARBA" id="ARBA00025738"/>
    </source>
</evidence>
<feature type="compositionally biased region" description="Basic residues" evidence="7">
    <location>
        <begin position="15"/>
        <end position="24"/>
    </location>
</feature>
<protein>
    <submittedName>
        <fullName evidence="10">Soluble calcium-activated nucleotidase 1</fullName>
    </submittedName>
</protein>
<organism evidence="9 10">
    <name type="scientific">Plectus sambesii</name>
    <dbReference type="NCBI Taxonomy" id="2011161"/>
    <lineage>
        <taxon>Eukaryota</taxon>
        <taxon>Metazoa</taxon>
        <taxon>Ecdysozoa</taxon>
        <taxon>Nematoda</taxon>
        <taxon>Chromadorea</taxon>
        <taxon>Plectida</taxon>
        <taxon>Plectina</taxon>
        <taxon>Plectoidea</taxon>
        <taxon>Plectidae</taxon>
        <taxon>Plectus</taxon>
    </lineage>
</organism>
<dbReference type="InterPro" id="IPR009283">
    <property type="entry name" value="Apyrase"/>
</dbReference>
<dbReference type="GO" id="GO:0004382">
    <property type="term" value="F:GDP phosphatase activity"/>
    <property type="evidence" value="ECO:0007669"/>
    <property type="project" value="TreeGrafter"/>
</dbReference>
<evidence type="ECO:0000256" key="1">
    <source>
        <dbReference type="ARBA" id="ARBA00001913"/>
    </source>
</evidence>
<accession>A0A914X730</accession>
<dbReference type="Pfam" id="PF06079">
    <property type="entry name" value="Apyrase"/>
    <property type="match status" value="1"/>
</dbReference>
<comment type="cofactor">
    <cofactor evidence="1 6">
        <name>Ca(2+)</name>
        <dbReference type="ChEBI" id="CHEBI:29108"/>
    </cofactor>
</comment>
<feature type="compositionally biased region" description="Low complexity" evidence="7">
    <location>
        <begin position="1"/>
        <end position="13"/>
    </location>
</feature>
<keyword evidence="4 6" id="KW-0106">Calcium</keyword>
<feature type="binding site" evidence="6">
    <location>
        <position position="272"/>
    </location>
    <ligand>
        <name>Ca(2+)</name>
        <dbReference type="ChEBI" id="CHEBI:29108"/>
    </ligand>
</feature>
<dbReference type="PANTHER" id="PTHR13023">
    <property type="entry name" value="APYRASE"/>
    <property type="match status" value="1"/>
</dbReference>
<feature type="binding site" evidence="6">
    <location>
        <position position="156"/>
    </location>
    <ligand>
        <name>Ca(2+)</name>
        <dbReference type="ChEBI" id="CHEBI:29108"/>
    </ligand>
</feature>
<dbReference type="PANTHER" id="PTHR13023:SF3">
    <property type="entry name" value="SOLUBLE CALCIUM-ACTIVATED NUCLEOTIDASE 1"/>
    <property type="match status" value="1"/>
</dbReference>
<comment type="similarity">
    <text evidence="5">Belongs to the apyrase family.</text>
</comment>
<dbReference type="GO" id="GO:0045134">
    <property type="term" value="F:UDP phosphatase activity"/>
    <property type="evidence" value="ECO:0007669"/>
    <property type="project" value="TreeGrafter"/>
</dbReference>
<evidence type="ECO:0000256" key="8">
    <source>
        <dbReference type="SAM" id="Phobius"/>
    </source>
</evidence>
<keyword evidence="8" id="KW-1133">Transmembrane helix</keyword>
<sequence>MSTASSSSSTDWRAAARKPPAHRLNGKGDDSCRILTRLGIGLSVVVVACFIAMLAGLPNDHECPPGAKDWPAYNSTPLSKPVELDDGSTVYTIAVVTDLDHESMSKDEKNAWLSFTKYGILTVNKARSKASVEWYEDKTLKLKSTISSGGRSMELSDFKVFDGHLISVDDRTGILYRIVDNSAVPWVILNDGPGLYGKAFKGEWLAAKNGLLYVGGLGKEWTTTEGVFVNHNPMWIKVVSHTGYIRHVNWVDNYKKLRSAAGITDPGYMIFESGQWSDIHGKWFFLPRRASNEIYSEAADETKGTNLMLIADEHFKHVEVRKVGKLTPPRGFSAFQFIPGTNDELIVALKSEEKDGVPVASYITVFTVHGKVLMEETPLKGQFKFEGIEFV</sequence>
<feature type="binding site" evidence="6">
    <location>
        <position position="333"/>
    </location>
    <ligand>
        <name>Ca(2+)</name>
        <dbReference type="ChEBI" id="CHEBI:29108"/>
    </ligand>
</feature>
<dbReference type="InterPro" id="IPR036258">
    <property type="entry name" value="Apyrase_sf"/>
</dbReference>
<dbReference type="GO" id="GO:0005509">
    <property type="term" value="F:calcium ion binding"/>
    <property type="evidence" value="ECO:0007669"/>
    <property type="project" value="InterPro"/>
</dbReference>
<name>A0A914X730_9BILA</name>
<dbReference type="WBParaSite" id="PSAMB.scaffold679size43950.g7976.t1">
    <property type="protein sequence ID" value="PSAMB.scaffold679size43950.g7976.t1"/>
    <property type="gene ID" value="PSAMB.scaffold679size43950.g7976"/>
</dbReference>
<feature type="transmembrane region" description="Helical" evidence="8">
    <location>
        <begin position="34"/>
        <end position="57"/>
    </location>
</feature>
<proteinExistence type="inferred from homology"/>
<feature type="binding site" evidence="6">
    <location>
        <position position="386"/>
    </location>
    <ligand>
        <name>Ca(2+)</name>
        <dbReference type="ChEBI" id="CHEBI:29108"/>
    </ligand>
</feature>
<feature type="region of interest" description="Disordered" evidence="7">
    <location>
        <begin position="1"/>
        <end position="24"/>
    </location>
</feature>
<dbReference type="FunFam" id="2.120.10.100:FF:000001">
    <property type="entry name" value="Soluble calcium-activated nucleotidase 1"/>
    <property type="match status" value="1"/>
</dbReference>
<evidence type="ECO:0000256" key="4">
    <source>
        <dbReference type="ARBA" id="ARBA00022837"/>
    </source>
</evidence>
<keyword evidence="8" id="KW-0472">Membrane</keyword>
<dbReference type="GO" id="GO:0030166">
    <property type="term" value="P:proteoglycan biosynthetic process"/>
    <property type="evidence" value="ECO:0007669"/>
    <property type="project" value="TreeGrafter"/>
</dbReference>
<dbReference type="SUPFAM" id="SSF101887">
    <property type="entry name" value="Apyrase"/>
    <property type="match status" value="1"/>
</dbReference>
<dbReference type="AlphaFoldDB" id="A0A914X730"/>
<feature type="binding site" evidence="6">
    <location>
        <position position="203"/>
    </location>
    <ligand>
        <name>Ca(2+)</name>
        <dbReference type="ChEBI" id="CHEBI:29108"/>
    </ligand>
</feature>
<evidence type="ECO:0000256" key="3">
    <source>
        <dbReference type="ARBA" id="ARBA00022801"/>
    </source>
</evidence>
<reference evidence="10" key="1">
    <citation type="submission" date="2022-11" db="UniProtKB">
        <authorList>
            <consortium name="WormBaseParasite"/>
        </authorList>
    </citation>
    <scope>IDENTIFICATION</scope>
</reference>
<dbReference type="Gene3D" id="2.120.10.100">
    <property type="entry name" value="Apyrase"/>
    <property type="match status" value="1"/>
</dbReference>
<evidence type="ECO:0000313" key="9">
    <source>
        <dbReference type="Proteomes" id="UP000887566"/>
    </source>
</evidence>
<keyword evidence="8" id="KW-0812">Transmembrane</keyword>
<feature type="binding site" evidence="6">
    <location>
        <position position="157"/>
    </location>
    <ligand>
        <name>Ca(2+)</name>
        <dbReference type="ChEBI" id="CHEBI:29108"/>
    </ligand>
</feature>
<evidence type="ECO:0000256" key="2">
    <source>
        <dbReference type="ARBA" id="ARBA00022723"/>
    </source>
</evidence>
<evidence type="ECO:0000256" key="6">
    <source>
        <dbReference type="PIRSR" id="PIRSR609283-1"/>
    </source>
</evidence>
<evidence type="ECO:0000313" key="10">
    <source>
        <dbReference type="WBParaSite" id="PSAMB.scaffold679size43950.g7976.t1"/>
    </source>
</evidence>